<comment type="caution">
    <text evidence="1">The sequence shown here is derived from an EMBL/GenBank/DDBJ whole genome shotgun (WGS) entry which is preliminary data.</text>
</comment>
<protein>
    <submittedName>
        <fullName evidence="1">Uncharacterized protein</fullName>
    </submittedName>
</protein>
<dbReference type="RefSeq" id="WP_135615970.1">
    <property type="nucleotide sequence ID" value="NZ_RQFY01000006.1"/>
</dbReference>
<dbReference type="EMBL" id="RQFY01000006">
    <property type="protein sequence ID" value="TGL32566.1"/>
    <property type="molecule type" value="Genomic_DNA"/>
</dbReference>
<accession>A0A4R9J4P5</accession>
<keyword evidence="2" id="KW-1185">Reference proteome</keyword>
<reference evidence="1" key="1">
    <citation type="journal article" date="2019" name="PLoS Negl. Trop. Dis.">
        <title>Revisiting the worldwide diversity of Leptospira species in the environment.</title>
        <authorList>
            <person name="Vincent A.T."/>
            <person name="Schiettekatte O."/>
            <person name="Bourhy P."/>
            <person name="Veyrier F.J."/>
            <person name="Picardeau M."/>
        </authorList>
    </citation>
    <scope>NUCLEOTIDE SEQUENCE [LARGE SCALE GENOMIC DNA]</scope>
    <source>
        <strain evidence="1">201800265</strain>
    </source>
</reference>
<dbReference type="AlphaFoldDB" id="A0A4R9J4P5"/>
<sequence>MKLIETMKYLLLTIIFLFISNCSSRPTIIGKTVARDSLAKDTYALIVPMAKRQLECERVESVEVITSNVFLNGKAATEIWLAKACGKSQPYTVSYFPSPRGGVMYNVSPITEPPMPPILGKTSVKARLATDTYMALLKIARAHLSCEVLEVEVSESLLNGQQITEKWTAIGCGKSQIYKVDFSPSSNGSYTFKIESEPNSINPSSNKVDHEI</sequence>
<dbReference type="OrthoDB" id="7570087at2"/>
<organism evidence="1 2">
    <name type="scientific">Leptospira koniambonensis</name>
    <dbReference type="NCBI Taxonomy" id="2484950"/>
    <lineage>
        <taxon>Bacteria</taxon>
        <taxon>Pseudomonadati</taxon>
        <taxon>Spirochaetota</taxon>
        <taxon>Spirochaetia</taxon>
        <taxon>Leptospirales</taxon>
        <taxon>Leptospiraceae</taxon>
        <taxon>Leptospira</taxon>
    </lineage>
</organism>
<gene>
    <name evidence="1" type="ORF">EHQ52_14890</name>
</gene>
<evidence type="ECO:0000313" key="2">
    <source>
        <dbReference type="Proteomes" id="UP000297871"/>
    </source>
</evidence>
<dbReference type="Proteomes" id="UP000297871">
    <property type="component" value="Unassembled WGS sequence"/>
</dbReference>
<evidence type="ECO:0000313" key="1">
    <source>
        <dbReference type="EMBL" id="TGL32566.1"/>
    </source>
</evidence>
<name>A0A4R9J4P5_9LEPT</name>
<proteinExistence type="predicted"/>